<proteinExistence type="inferred from homology"/>
<protein>
    <recommendedName>
        <fullName evidence="2 4">Nitrogen permease regulator 3</fullName>
    </recommendedName>
    <alternativeName>
        <fullName evidence="3 4">Required for meiotic nuclear division protein 11</fullName>
    </alternativeName>
</protein>
<evidence type="ECO:0000256" key="3">
    <source>
        <dbReference type="ARBA" id="ARBA00030028"/>
    </source>
</evidence>
<dbReference type="GO" id="GO:1990130">
    <property type="term" value="C:GATOR1 complex"/>
    <property type="evidence" value="ECO:0007669"/>
    <property type="project" value="TreeGrafter"/>
</dbReference>
<dbReference type="VEuPathDB" id="FungiDB:HGUI_00989"/>
<gene>
    <name evidence="6" type="ORF">HGUI_00989</name>
</gene>
<dbReference type="Proteomes" id="UP000183365">
    <property type="component" value="Unassembled WGS sequence"/>
</dbReference>
<dbReference type="EMBL" id="FQNF01000012">
    <property type="protein sequence ID" value="SGZ38789.1"/>
    <property type="molecule type" value="Genomic_DNA"/>
</dbReference>
<organism evidence="6 7">
    <name type="scientific">Hanseniaspora guilliermondii</name>
    <dbReference type="NCBI Taxonomy" id="56406"/>
    <lineage>
        <taxon>Eukaryota</taxon>
        <taxon>Fungi</taxon>
        <taxon>Dikarya</taxon>
        <taxon>Ascomycota</taxon>
        <taxon>Saccharomycotina</taxon>
        <taxon>Saccharomycetes</taxon>
        <taxon>Saccharomycodales</taxon>
        <taxon>Saccharomycodaceae</taxon>
        <taxon>Hanseniaspora</taxon>
    </lineage>
</organism>
<dbReference type="PANTHER" id="PTHR13153:SF5">
    <property type="entry name" value="GATOR COMPLEX PROTEIN NPRL3"/>
    <property type="match status" value="1"/>
</dbReference>
<dbReference type="Pfam" id="PF24064">
    <property type="entry name" value="HTH_NPRL3"/>
    <property type="match status" value="1"/>
</dbReference>
<dbReference type="GO" id="GO:0034198">
    <property type="term" value="P:cellular response to amino acid starvation"/>
    <property type="evidence" value="ECO:0007669"/>
    <property type="project" value="TreeGrafter"/>
</dbReference>
<comment type="similarity">
    <text evidence="1 4">Belongs to the NPR3 family.</text>
</comment>
<evidence type="ECO:0000313" key="7">
    <source>
        <dbReference type="Proteomes" id="UP000183365"/>
    </source>
</evidence>
<dbReference type="GO" id="GO:0005774">
    <property type="term" value="C:vacuolar membrane"/>
    <property type="evidence" value="ECO:0007669"/>
    <property type="project" value="UniProtKB-SubCell"/>
</dbReference>
<evidence type="ECO:0000259" key="5">
    <source>
        <dbReference type="Pfam" id="PF24064"/>
    </source>
</evidence>
<evidence type="ECO:0000256" key="1">
    <source>
        <dbReference type="ARBA" id="ARBA00010546"/>
    </source>
</evidence>
<dbReference type="PANTHER" id="PTHR13153">
    <property type="entry name" value="CGTHBA PROTEIN -14 GENE PROTEIN"/>
    <property type="match status" value="1"/>
</dbReference>
<dbReference type="AlphaFoldDB" id="A0A1L0CJ34"/>
<comment type="function">
    <text evidence="4">Mediates inactivation of the TORC1 complex in response to amino acid starvation. Required for meiotic nuclear division.</text>
</comment>
<dbReference type="GO" id="GO:0038202">
    <property type="term" value="P:TORC1 signaling"/>
    <property type="evidence" value="ECO:0007669"/>
    <property type="project" value="TreeGrafter"/>
</dbReference>
<evidence type="ECO:0000256" key="2">
    <source>
        <dbReference type="ARBA" id="ARBA00017880"/>
    </source>
</evidence>
<dbReference type="InterPro" id="IPR005365">
    <property type="entry name" value="Npr3"/>
</dbReference>
<feature type="domain" description="GATOR1 complex protein NPRL3 C-terminal HTH" evidence="5">
    <location>
        <begin position="730"/>
        <end position="792"/>
    </location>
</feature>
<evidence type="ECO:0000313" key="6">
    <source>
        <dbReference type="EMBL" id="SGZ38789.1"/>
    </source>
</evidence>
<dbReference type="OrthoDB" id="3972690at2759"/>
<dbReference type="GO" id="GO:1904262">
    <property type="term" value="P:negative regulation of TORC1 signaling"/>
    <property type="evidence" value="ECO:0007669"/>
    <property type="project" value="TreeGrafter"/>
</dbReference>
<dbReference type="GO" id="GO:0051321">
    <property type="term" value="P:meiotic cell cycle"/>
    <property type="evidence" value="ECO:0007669"/>
    <property type="project" value="UniProtKB-UniRule"/>
</dbReference>
<dbReference type="Pfam" id="PF03666">
    <property type="entry name" value="NPR3"/>
    <property type="match status" value="1"/>
</dbReference>
<reference evidence="7" key="1">
    <citation type="submission" date="2016-11" db="EMBL/GenBank/DDBJ databases">
        <authorList>
            <person name="Guldener U."/>
        </authorList>
    </citation>
    <scope>NUCLEOTIDE SEQUENCE [LARGE SCALE GENOMIC DNA]</scope>
</reference>
<dbReference type="GO" id="GO:0010508">
    <property type="term" value="P:positive regulation of autophagy"/>
    <property type="evidence" value="ECO:0007669"/>
    <property type="project" value="TreeGrafter"/>
</dbReference>
<comment type="subcellular location">
    <subcellularLocation>
        <location evidence="4">Vacuole membrane</location>
        <topology evidence="4">Peripheral membrane protein</topology>
    </subcellularLocation>
</comment>
<keyword evidence="4" id="KW-0469">Meiosis</keyword>
<evidence type="ECO:0000256" key="4">
    <source>
        <dbReference type="RuleBase" id="RU368069"/>
    </source>
</evidence>
<name>A0A1L0CJ34_9ASCO</name>
<dbReference type="InterPro" id="IPR056603">
    <property type="entry name" value="HTH_NPRL3"/>
</dbReference>
<keyword evidence="4" id="KW-0732">Signal</keyword>
<accession>A0A1L0CJ34</accession>
<sequence length="797" mass="92926">MVYNNVPNSYLKNIILICQTNSGSSVLFNYPPDHSFVNNFNNKHTIRNKVNDNFNIDLNNFEDNEVFQSDIVNNDSNSLNNMESSFKELTLKNSIEKDFNNFDSSDISDGSDISTDYADYSSDDSSILTNEQSFIQDTHTIQSPTNIENLNSYLAKEDKFKIRRNTLDGNSLSPEALEYKTVQEFIDKYNDDNIVFTSENFIAGLEKDIIAEYCIPPRHLTNQKFEFTCDELSFVGLPISLKNNETFKKEDQEVNSNTDELDNNEINNNDSIYTFNLVFLMNPPLIEYDQRVDDVYENLCSKFAIFLRFVQNESNYLNKELFRINKINESFEYNKDGSLVFDKYKTLLMNSSLCRAITKCFHRITDNKIANLVIDDDKFISLQIPLRTEFSDLPNTKIDNVLKGSFLTSIKNQDFFNESLSLEKELSSESNPNLHDDDILNYALVFLMEPDDIIQDLKTNVGENDLSTLIMTDLVKIINPQHVLKNYKKTMRILIQQYTNETFGDEPNDDIFITKMLKSFILHFLYWRQARCILPISSKNKYIVSPLAPIKGKGNDDFDVNFNTNTNNSTLSLLYQHQSVFNKEFPLLPPFSKFLTFFNGSENFGIHIPSKEHKSMYFKGLGWCLKKGFLTQILTFVYLRVDSKIKMYVEEDIEKEGYMNKVKSKMKFVDESINENGNRVNNERDFQDVITHNNEEIEKNNHSDNESFLSIDSYEDQEEFTIILDPITSSAIEKRWLYKLVENDFTKSEQKLYYRLLKYFNGKTSIEYICLKHSLNKAEVNYLLKKLGKYVVKVKHW</sequence>
<keyword evidence="7" id="KW-1185">Reference proteome</keyword>